<comment type="similarity">
    <text evidence="2 9">Belongs to the mitochondrial carrier (TC 2.A.29) family.</text>
</comment>
<evidence type="ECO:0000256" key="2">
    <source>
        <dbReference type="ARBA" id="ARBA00006375"/>
    </source>
</evidence>
<proteinExistence type="inferred from homology"/>
<evidence type="ECO:0000256" key="1">
    <source>
        <dbReference type="ARBA" id="ARBA00004448"/>
    </source>
</evidence>
<evidence type="ECO:0000256" key="9">
    <source>
        <dbReference type="RuleBase" id="RU000488"/>
    </source>
</evidence>
<protein>
    <submittedName>
        <fullName evidence="10">Uncharacterized protein</fullName>
    </submittedName>
</protein>
<evidence type="ECO:0000256" key="4">
    <source>
        <dbReference type="ARBA" id="ARBA00022792"/>
    </source>
</evidence>
<keyword evidence="3 8" id="KW-0812">Transmembrane</keyword>
<dbReference type="AlphaFoldDB" id="A0A9W7DS91"/>
<dbReference type="Pfam" id="PF00153">
    <property type="entry name" value="Mito_carr"/>
    <property type="match status" value="2"/>
</dbReference>
<dbReference type="SUPFAM" id="SSF81923">
    <property type="entry name" value="Double Clp-N motif"/>
    <property type="match status" value="1"/>
</dbReference>
<dbReference type="Gene3D" id="1.50.40.10">
    <property type="entry name" value="Mitochondrial carrier domain"/>
    <property type="match status" value="1"/>
</dbReference>
<dbReference type="Proteomes" id="UP001165082">
    <property type="component" value="Unassembled WGS sequence"/>
</dbReference>
<evidence type="ECO:0000256" key="6">
    <source>
        <dbReference type="ARBA" id="ARBA00023128"/>
    </source>
</evidence>
<dbReference type="InterPro" id="IPR036628">
    <property type="entry name" value="Clp_N_dom_sf"/>
</dbReference>
<evidence type="ECO:0000313" key="11">
    <source>
        <dbReference type="Proteomes" id="UP001165082"/>
    </source>
</evidence>
<evidence type="ECO:0000256" key="7">
    <source>
        <dbReference type="ARBA" id="ARBA00023136"/>
    </source>
</evidence>
<feature type="repeat" description="Solcar" evidence="8">
    <location>
        <begin position="250"/>
        <end position="331"/>
    </location>
</feature>
<comment type="subcellular location">
    <subcellularLocation>
        <location evidence="1">Mitochondrion inner membrane</location>
        <topology evidence="1">Multi-pass membrane protein</topology>
    </subcellularLocation>
</comment>
<evidence type="ECO:0000256" key="8">
    <source>
        <dbReference type="PROSITE-ProRule" id="PRU00282"/>
    </source>
</evidence>
<comment type="caution">
    <text evidence="10">The sequence shown here is derived from an EMBL/GenBank/DDBJ whole genome shotgun (WGS) entry which is preliminary data.</text>
</comment>
<feature type="repeat" description="Solcar" evidence="8">
    <location>
        <begin position="342"/>
        <end position="432"/>
    </location>
</feature>
<dbReference type="PANTHER" id="PTHR45678:SF9">
    <property type="entry name" value="CALCIUM-BINDING MITOCHONDRIAL CARRIER PROTEIN ARALAR1"/>
    <property type="match status" value="1"/>
</dbReference>
<dbReference type="InterPro" id="IPR018108">
    <property type="entry name" value="MCP_transmembrane"/>
</dbReference>
<keyword evidence="4" id="KW-0999">Mitochondrion inner membrane</keyword>
<name>A0A9W7DS91_9STRA</name>
<dbReference type="GO" id="GO:0005743">
    <property type="term" value="C:mitochondrial inner membrane"/>
    <property type="evidence" value="ECO:0007669"/>
    <property type="project" value="UniProtKB-SubCell"/>
</dbReference>
<keyword evidence="7 8" id="KW-0472">Membrane</keyword>
<dbReference type="SUPFAM" id="SSF103506">
    <property type="entry name" value="Mitochondrial carrier"/>
    <property type="match status" value="1"/>
</dbReference>
<organism evidence="10 11">
    <name type="scientific">Triparma retinervis</name>
    <dbReference type="NCBI Taxonomy" id="2557542"/>
    <lineage>
        <taxon>Eukaryota</taxon>
        <taxon>Sar</taxon>
        <taxon>Stramenopiles</taxon>
        <taxon>Ochrophyta</taxon>
        <taxon>Bolidophyceae</taxon>
        <taxon>Parmales</taxon>
        <taxon>Triparmaceae</taxon>
        <taxon>Triparma</taxon>
    </lineage>
</organism>
<dbReference type="OrthoDB" id="44467at2759"/>
<sequence length="440" mass="47467">MPFINIDEAENSPFPVNARYSDNAAAILKLASQKAAIESKGLVGTEDILWATFASSQEKSRSNAVKQLQERGVSFDMIFGKAVLSENAKTAFAEAIRHAQENNHPVVGSEDLLWALFQKTKNDSKARYWLSSQRIALAGSNISRKLSSKTATVPEQPEHTYSLARLFTIGGLAGTFETLVQQPLVYWKTMSQINPNFNFLEACRGGFRPLFRGVAVNAGSIGPISAVQLAAHGGLEALSQKSAPLQPYVDTNLFQLAVASTAGIASCAVVTPAEVLMVTQQTTGLPFLQVLRDIVSRNGFSSLFRGNIPTAFREAAWTCGFFGITPILKRELQEDSKFCRRNEVAATAIASVVSGQFAATVSQPADVIASLMKADTNLHGKGREYPNVLSACNSLYSQSGIAGFFRGLPSRSIRCCGAVFIMGETQTILHGIFDKGNLLS</sequence>
<keyword evidence="11" id="KW-1185">Reference proteome</keyword>
<evidence type="ECO:0000313" key="10">
    <source>
        <dbReference type="EMBL" id="GMH52907.1"/>
    </source>
</evidence>
<evidence type="ECO:0000256" key="3">
    <source>
        <dbReference type="ARBA" id="ARBA00022692"/>
    </source>
</evidence>
<keyword evidence="5" id="KW-1133">Transmembrane helix</keyword>
<dbReference type="InterPro" id="IPR051028">
    <property type="entry name" value="Mito_Solute_Carrier"/>
</dbReference>
<dbReference type="PROSITE" id="PS50920">
    <property type="entry name" value="SOLCAR"/>
    <property type="match status" value="2"/>
</dbReference>
<dbReference type="PANTHER" id="PTHR45678">
    <property type="entry name" value="MITOCHONDRIAL 2-OXODICARBOXYLATE CARRIER 1-RELATED"/>
    <property type="match status" value="1"/>
</dbReference>
<dbReference type="GO" id="GO:0022857">
    <property type="term" value="F:transmembrane transporter activity"/>
    <property type="evidence" value="ECO:0007669"/>
    <property type="project" value="TreeGrafter"/>
</dbReference>
<dbReference type="InterPro" id="IPR023395">
    <property type="entry name" value="MCP_dom_sf"/>
</dbReference>
<keyword evidence="6" id="KW-0496">Mitochondrion</keyword>
<dbReference type="Gene3D" id="1.10.1780.10">
    <property type="entry name" value="Clp, N-terminal domain"/>
    <property type="match status" value="1"/>
</dbReference>
<keyword evidence="9" id="KW-0813">Transport</keyword>
<accession>A0A9W7DS91</accession>
<reference evidence="10" key="1">
    <citation type="submission" date="2022-07" db="EMBL/GenBank/DDBJ databases">
        <title>Genome analysis of Parmales, a sister group of diatoms, reveals the evolutionary specialization of diatoms from phago-mixotrophs to photoautotrophs.</title>
        <authorList>
            <person name="Ban H."/>
            <person name="Sato S."/>
            <person name="Yoshikawa S."/>
            <person name="Kazumasa Y."/>
            <person name="Nakamura Y."/>
            <person name="Ichinomiya M."/>
            <person name="Saitoh K."/>
            <person name="Sato N."/>
            <person name="Blanc-Mathieu R."/>
            <person name="Endo H."/>
            <person name="Kuwata A."/>
            <person name="Ogata H."/>
        </authorList>
    </citation>
    <scope>NUCLEOTIDE SEQUENCE</scope>
</reference>
<gene>
    <name evidence="10" type="ORF">TrRE_jg6487</name>
</gene>
<evidence type="ECO:0000256" key="5">
    <source>
        <dbReference type="ARBA" id="ARBA00022989"/>
    </source>
</evidence>
<dbReference type="EMBL" id="BRXZ01002039">
    <property type="protein sequence ID" value="GMH52907.1"/>
    <property type="molecule type" value="Genomic_DNA"/>
</dbReference>